<reference evidence="1" key="2">
    <citation type="submission" date="2025-09" db="UniProtKB">
        <authorList>
            <consortium name="EnsemblPlants"/>
        </authorList>
    </citation>
    <scope>IDENTIFICATION</scope>
</reference>
<organism evidence="1 2">
    <name type="scientific">Avena sativa</name>
    <name type="common">Oat</name>
    <dbReference type="NCBI Taxonomy" id="4498"/>
    <lineage>
        <taxon>Eukaryota</taxon>
        <taxon>Viridiplantae</taxon>
        <taxon>Streptophyta</taxon>
        <taxon>Embryophyta</taxon>
        <taxon>Tracheophyta</taxon>
        <taxon>Spermatophyta</taxon>
        <taxon>Magnoliopsida</taxon>
        <taxon>Liliopsida</taxon>
        <taxon>Poales</taxon>
        <taxon>Poaceae</taxon>
        <taxon>BOP clade</taxon>
        <taxon>Pooideae</taxon>
        <taxon>Poodae</taxon>
        <taxon>Poeae</taxon>
        <taxon>Poeae Chloroplast Group 1 (Aveneae type)</taxon>
        <taxon>Aveninae</taxon>
        <taxon>Avena</taxon>
    </lineage>
</organism>
<accession>A0ACD5WTJ4</accession>
<reference evidence="1" key="1">
    <citation type="submission" date="2021-05" db="EMBL/GenBank/DDBJ databases">
        <authorList>
            <person name="Scholz U."/>
            <person name="Mascher M."/>
            <person name="Fiebig A."/>
        </authorList>
    </citation>
    <scope>NUCLEOTIDE SEQUENCE [LARGE SCALE GENOMIC DNA]</scope>
</reference>
<proteinExistence type="predicted"/>
<keyword evidence="2" id="KW-1185">Reference proteome</keyword>
<evidence type="ECO:0000313" key="2">
    <source>
        <dbReference type="Proteomes" id="UP001732700"/>
    </source>
</evidence>
<name>A0ACD5WTJ4_AVESA</name>
<dbReference type="EnsemblPlants" id="AVESA.00010b.r2.4CG1281070.1">
    <property type="protein sequence ID" value="AVESA.00010b.r2.4CG1281070.1.CDS.1"/>
    <property type="gene ID" value="AVESA.00010b.r2.4CG1281070"/>
</dbReference>
<evidence type="ECO:0000313" key="1">
    <source>
        <dbReference type="EnsemblPlants" id="AVESA.00010b.r2.4CG1281070.1.CDS.1"/>
    </source>
</evidence>
<dbReference type="Proteomes" id="UP001732700">
    <property type="component" value="Chromosome 4C"/>
</dbReference>
<sequence>MANGVPPLNKWSSQHTVVAAAIGILVVIDIAIVVIISLSPPQLQFSIQDAGLNKGWYGGQQFYNFTLSANNTSPRMEVRYTTLNTEIWISPTMWYSADMNMSRFHFHKGQYVQSPENVTNVPGWAEYYESDSTTESPQDAGTGHWPNCTVVVIAKVVFKVGLARTRPYHIRVSCFPVNFLHPTQTPYANCTY</sequence>
<protein>
    <submittedName>
        <fullName evidence="1">Uncharacterized protein</fullName>
    </submittedName>
</protein>